<dbReference type="Pfam" id="PF00023">
    <property type="entry name" value="Ank"/>
    <property type="match status" value="1"/>
</dbReference>
<dbReference type="PANTHER" id="PTHR24171:SF9">
    <property type="entry name" value="ANKYRIN REPEAT DOMAIN-CONTAINING PROTEIN 39"/>
    <property type="match status" value="1"/>
</dbReference>
<dbReference type="SMART" id="SM00248">
    <property type="entry name" value="ANK"/>
    <property type="match status" value="3"/>
</dbReference>
<dbReference type="AlphaFoldDB" id="A0AAE0M485"/>
<protein>
    <submittedName>
        <fullName evidence="4">Ankyrin repeat-containing domain protein</fullName>
    </submittedName>
</protein>
<evidence type="ECO:0000313" key="5">
    <source>
        <dbReference type="Proteomes" id="UP001286456"/>
    </source>
</evidence>
<feature type="repeat" description="ANK" evidence="3">
    <location>
        <begin position="351"/>
        <end position="386"/>
    </location>
</feature>
<keyword evidence="5" id="KW-1185">Reference proteome</keyword>
<dbReference type="EMBL" id="JAUEPO010000007">
    <property type="protein sequence ID" value="KAK3317329.1"/>
    <property type="molecule type" value="Genomic_DNA"/>
</dbReference>
<keyword evidence="1" id="KW-0677">Repeat</keyword>
<sequence length="410" mass="45284">MIYDCLASNIIRNKSGHGITGTADLARFLSLANSGDAYPLVNTTGEMRIDPDACIWEDDPRADEGEDLTFKRDLQAEFIRAFREALVLKNEAIILCIIARGAEPSFSFEDNYRRSDPRFYCFGGDVKDITCSTRYNPSNIVPLVLSSPLHIAVFHNHLRVVDALIGKGAGPNEVKTCIVFTTITPLHTAVHCGNARMIDHLTLRHGADLDILDGNKTTPIELATKSPKTHGLAGQLPRPGANPLVLVLDALMPSKPSTYAQNYANTHRGRHEADLATMPEMRVVRSFVEAWHKGDSDLDQIKSLLDDNNGVMGKPSMFLDIPLLKSLPRSLVGISLHLLDRGASATATDSFGNTAFHYAYRIGRHPQYDVLARLVQLGADQDAVNRWGETAMKWARKANGEPRKRVKSDY</sequence>
<dbReference type="Proteomes" id="UP001286456">
    <property type="component" value="Unassembled WGS sequence"/>
</dbReference>
<feature type="repeat" description="ANK" evidence="3">
    <location>
        <begin position="181"/>
        <end position="214"/>
    </location>
</feature>
<keyword evidence="2 3" id="KW-0040">ANK repeat</keyword>
<evidence type="ECO:0000313" key="4">
    <source>
        <dbReference type="EMBL" id="KAK3317329.1"/>
    </source>
</evidence>
<reference evidence="4" key="1">
    <citation type="journal article" date="2023" name="Mol. Phylogenet. Evol.">
        <title>Genome-scale phylogeny and comparative genomics of the fungal order Sordariales.</title>
        <authorList>
            <person name="Hensen N."/>
            <person name="Bonometti L."/>
            <person name="Westerberg I."/>
            <person name="Brannstrom I.O."/>
            <person name="Guillou S."/>
            <person name="Cros-Aarteil S."/>
            <person name="Calhoun S."/>
            <person name="Haridas S."/>
            <person name="Kuo A."/>
            <person name="Mondo S."/>
            <person name="Pangilinan J."/>
            <person name="Riley R."/>
            <person name="LaButti K."/>
            <person name="Andreopoulos B."/>
            <person name="Lipzen A."/>
            <person name="Chen C."/>
            <person name="Yan M."/>
            <person name="Daum C."/>
            <person name="Ng V."/>
            <person name="Clum A."/>
            <person name="Steindorff A."/>
            <person name="Ohm R.A."/>
            <person name="Martin F."/>
            <person name="Silar P."/>
            <person name="Natvig D.O."/>
            <person name="Lalanne C."/>
            <person name="Gautier V."/>
            <person name="Ament-Velasquez S.L."/>
            <person name="Kruys A."/>
            <person name="Hutchinson M.I."/>
            <person name="Powell A.J."/>
            <person name="Barry K."/>
            <person name="Miller A.N."/>
            <person name="Grigoriev I.V."/>
            <person name="Debuchy R."/>
            <person name="Gladieux P."/>
            <person name="Hiltunen Thoren M."/>
            <person name="Johannesson H."/>
        </authorList>
    </citation>
    <scope>NUCLEOTIDE SEQUENCE</scope>
    <source>
        <strain evidence="4">SMH4131-1</strain>
    </source>
</reference>
<dbReference type="Pfam" id="PF12796">
    <property type="entry name" value="Ank_2"/>
    <property type="match status" value="1"/>
</dbReference>
<proteinExistence type="predicted"/>
<evidence type="ECO:0000256" key="3">
    <source>
        <dbReference type="PROSITE-ProRule" id="PRU00023"/>
    </source>
</evidence>
<accession>A0AAE0M485</accession>
<dbReference type="PROSITE" id="PS50297">
    <property type="entry name" value="ANK_REP_REGION"/>
    <property type="match status" value="2"/>
</dbReference>
<evidence type="ECO:0000256" key="1">
    <source>
        <dbReference type="ARBA" id="ARBA00022737"/>
    </source>
</evidence>
<dbReference type="PROSITE" id="PS50088">
    <property type="entry name" value="ANK_REPEAT"/>
    <property type="match status" value="3"/>
</dbReference>
<organism evidence="4 5">
    <name type="scientific">Cercophora scortea</name>
    <dbReference type="NCBI Taxonomy" id="314031"/>
    <lineage>
        <taxon>Eukaryota</taxon>
        <taxon>Fungi</taxon>
        <taxon>Dikarya</taxon>
        <taxon>Ascomycota</taxon>
        <taxon>Pezizomycotina</taxon>
        <taxon>Sordariomycetes</taxon>
        <taxon>Sordariomycetidae</taxon>
        <taxon>Sordariales</taxon>
        <taxon>Lasiosphaeriaceae</taxon>
        <taxon>Cercophora</taxon>
    </lineage>
</organism>
<dbReference type="InterPro" id="IPR036770">
    <property type="entry name" value="Ankyrin_rpt-contain_sf"/>
</dbReference>
<comment type="caution">
    <text evidence="4">The sequence shown here is derived from an EMBL/GenBank/DDBJ whole genome shotgun (WGS) entry which is preliminary data.</text>
</comment>
<dbReference type="SUPFAM" id="SSF48403">
    <property type="entry name" value="Ankyrin repeat"/>
    <property type="match status" value="1"/>
</dbReference>
<gene>
    <name evidence="4" type="ORF">B0T19DRAFT_405032</name>
</gene>
<dbReference type="PANTHER" id="PTHR24171">
    <property type="entry name" value="ANKYRIN REPEAT DOMAIN-CONTAINING PROTEIN 39-RELATED"/>
    <property type="match status" value="1"/>
</dbReference>
<feature type="repeat" description="ANK" evidence="3">
    <location>
        <begin position="147"/>
        <end position="176"/>
    </location>
</feature>
<dbReference type="Gene3D" id="1.25.40.20">
    <property type="entry name" value="Ankyrin repeat-containing domain"/>
    <property type="match status" value="2"/>
</dbReference>
<name>A0AAE0M485_9PEZI</name>
<dbReference type="InterPro" id="IPR002110">
    <property type="entry name" value="Ankyrin_rpt"/>
</dbReference>
<evidence type="ECO:0000256" key="2">
    <source>
        <dbReference type="ARBA" id="ARBA00023043"/>
    </source>
</evidence>
<reference evidence="4" key="2">
    <citation type="submission" date="2023-06" db="EMBL/GenBank/DDBJ databases">
        <authorList>
            <consortium name="Lawrence Berkeley National Laboratory"/>
            <person name="Haridas S."/>
            <person name="Hensen N."/>
            <person name="Bonometti L."/>
            <person name="Westerberg I."/>
            <person name="Brannstrom I.O."/>
            <person name="Guillou S."/>
            <person name="Cros-Aarteil S."/>
            <person name="Calhoun S."/>
            <person name="Kuo A."/>
            <person name="Mondo S."/>
            <person name="Pangilinan J."/>
            <person name="Riley R."/>
            <person name="Labutti K."/>
            <person name="Andreopoulos B."/>
            <person name="Lipzen A."/>
            <person name="Chen C."/>
            <person name="Yanf M."/>
            <person name="Daum C."/>
            <person name="Ng V."/>
            <person name="Clum A."/>
            <person name="Steindorff A."/>
            <person name="Ohm R."/>
            <person name="Martin F."/>
            <person name="Silar P."/>
            <person name="Natvig D."/>
            <person name="Lalanne C."/>
            <person name="Gautier V."/>
            <person name="Ament-Velasquez S.L."/>
            <person name="Kruys A."/>
            <person name="Hutchinson M.I."/>
            <person name="Powell A.J."/>
            <person name="Barry K."/>
            <person name="Miller A.N."/>
            <person name="Grigoriev I.V."/>
            <person name="Debuchy R."/>
            <person name="Gladieux P."/>
            <person name="Thoren M.H."/>
            <person name="Johannesson H."/>
        </authorList>
    </citation>
    <scope>NUCLEOTIDE SEQUENCE</scope>
    <source>
        <strain evidence="4">SMH4131-1</strain>
    </source>
</reference>